<sequence>MFSGAIIVESLRVGSSLGDVPLHVRKVARVEVTGATADQPAVWTILEFEVEDRYAEPLAENLQAVLDRPGWYADFHDEREVFVVFPGRCFRYPRGDEHGRAEAQAHGRELGIPEPQLDWTD</sequence>
<keyword evidence="2" id="KW-1185">Reference proteome</keyword>
<name>A0ABY2BKE6_9ACTN</name>
<proteinExistence type="predicted"/>
<dbReference type="EMBL" id="SLWM01000006">
    <property type="protein sequence ID" value="TCO23076.1"/>
    <property type="molecule type" value="Genomic_DNA"/>
</dbReference>
<evidence type="ECO:0000313" key="2">
    <source>
        <dbReference type="Proteomes" id="UP000295818"/>
    </source>
</evidence>
<reference evidence="1 2" key="1">
    <citation type="journal article" date="2015" name="Stand. Genomic Sci.">
        <title>Genomic Encyclopedia of Bacterial and Archaeal Type Strains, Phase III: the genomes of soil and plant-associated and newly described type strains.</title>
        <authorList>
            <person name="Whitman W.B."/>
            <person name="Woyke T."/>
            <person name="Klenk H.P."/>
            <person name="Zhou Y."/>
            <person name="Lilburn T.G."/>
            <person name="Beck B.J."/>
            <person name="De Vos P."/>
            <person name="Vandamme P."/>
            <person name="Eisen J.A."/>
            <person name="Garrity G."/>
            <person name="Hugenholtz P."/>
            <person name="Kyrpides N.C."/>
        </authorList>
    </citation>
    <scope>NUCLEOTIDE SEQUENCE [LARGE SCALE GENOMIC DNA]</scope>
    <source>
        <strain evidence="1 2">VKM Ac-2538</strain>
    </source>
</reference>
<comment type="caution">
    <text evidence="1">The sequence shown here is derived from an EMBL/GenBank/DDBJ whole genome shotgun (WGS) entry which is preliminary data.</text>
</comment>
<gene>
    <name evidence="1" type="ORF">EV644_106384</name>
</gene>
<protein>
    <submittedName>
        <fullName evidence="1">Uncharacterized protein</fullName>
    </submittedName>
</protein>
<evidence type="ECO:0000313" key="1">
    <source>
        <dbReference type="EMBL" id="TCO23076.1"/>
    </source>
</evidence>
<dbReference type="RefSeq" id="WP_132189756.1">
    <property type="nucleotide sequence ID" value="NZ_SLWM01000006.1"/>
</dbReference>
<accession>A0ABY2BKE6</accession>
<dbReference type="Proteomes" id="UP000295818">
    <property type="component" value="Unassembled WGS sequence"/>
</dbReference>
<organism evidence="1 2">
    <name type="scientific">Kribbella orskensis</name>
    <dbReference type="NCBI Taxonomy" id="2512216"/>
    <lineage>
        <taxon>Bacteria</taxon>
        <taxon>Bacillati</taxon>
        <taxon>Actinomycetota</taxon>
        <taxon>Actinomycetes</taxon>
        <taxon>Propionibacteriales</taxon>
        <taxon>Kribbellaceae</taxon>
        <taxon>Kribbella</taxon>
    </lineage>
</organism>